<sequence length="259" mass="28965">MGEPSPLRNPLGMRGSACVEVMTTLHGSTPSPWRRAEGCVPPEGFTLTDLDSPLWIRVGGRLTRVSDQLDQRSDQGDMDSQIVTVDQFAAAMASIQEAIASLSQRIDGQQARQTEVAPPPAIVPTSISEDPHARMDKLEQKLRQMRTLEGAITWEDFDGAPVASLPAKFRMPEIERYTGIGCPRIHLRLYSTVMRAHGLDDAQMVMLFPMSLSGAAQRWFASLEVSRRRTWDDLAQEFLRQFAFITVIDVSRRELEALR</sequence>
<dbReference type="InterPro" id="IPR005162">
    <property type="entry name" value="Retrotrans_gag_dom"/>
</dbReference>
<dbReference type="PANTHER" id="PTHR33223">
    <property type="entry name" value="CCHC-TYPE DOMAIN-CONTAINING PROTEIN"/>
    <property type="match status" value="1"/>
</dbReference>
<gene>
    <name evidence="2" type="ORF">CK203_065912</name>
</gene>
<evidence type="ECO:0000259" key="1">
    <source>
        <dbReference type="Pfam" id="PF03732"/>
    </source>
</evidence>
<dbReference type="Pfam" id="PF03732">
    <property type="entry name" value="Retrotrans_gag"/>
    <property type="match status" value="1"/>
</dbReference>
<dbReference type="Proteomes" id="UP000288805">
    <property type="component" value="Unassembled WGS sequence"/>
</dbReference>
<comment type="caution">
    <text evidence="2">The sequence shown here is derived from an EMBL/GenBank/DDBJ whole genome shotgun (WGS) entry which is preliminary data.</text>
</comment>
<dbReference type="AlphaFoldDB" id="A0A438FNZ8"/>
<reference evidence="2 3" key="1">
    <citation type="journal article" date="2018" name="PLoS Genet.">
        <title>Population sequencing reveals clonal diversity and ancestral inbreeding in the grapevine cultivar Chardonnay.</title>
        <authorList>
            <person name="Roach M.J."/>
            <person name="Johnson D.L."/>
            <person name="Bohlmann J."/>
            <person name="van Vuuren H.J."/>
            <person name="Jones S.J."/>
            <person name="Pretorius I.S."/>
            <person name="Schmidt S.A."/>
            <person name="Borneman A.R."/>
        </authorList>
    </citation>
    <scope>NUCLEOTIDE SEQUENCE [LARGE SCALE GENOMIC DNA]</scope>
    <source>
        <strain evidence="3">cv. Chardonnay</strain>
        <tissue evidence="2">Leaf</tissue>
    </source>
</reference>
<name>A0A438FNZ8_VITVI</name>
<proteinExistence type="predicted"/>
<dbReference type="PANTHER" id="PTHR33223:SF8">
    <property type="entry name" value="OS04G0172440 PROTEIN"/>
    <property type="match status" value="1"/>
</dbReference>
<organism evidence="2 3">
    <name type="scientific">Vitis vinifera</name>
    <name type="common">Grape</name>
    <dbReference type="NCBI Taxonomy" id="29760"/>
    <lineage>
        <taxon>Eukaryota</taxon>
        <taxon>Viridiplantae</taxon>
        <taxon>Streptophyta</taxon>
        <taxon>Embryophyta</taxon>
        <taxon>Tracheophyta</taxon>
        <taxon>Spermatophyta</taxon>
        <taxon>Magnoliopsida</taxon>
        <taxon>eudicotyledons</taxon>
        <taxon>Gunneridae</taxon>
        <taxon>Pentapetalae</taxon>
        <taxon>rosids</taxon>
        <taxon>Vitales</taxon>
        <taxon>Vitaceae</taxon>
        <taxon>Viteae</taxon>
        <taxon>Vitis</taxon>
    </lineage>
</organism>
<evidence type="ECO:0000313" key="2">
    <source>
        <dbReference type="EMBL" id="RVW61665.1"/>
    </source>
</evidence>
<evidence type="ECO:0000313" key="3">
    <source>
        <dbReference type="Proteomes" id="UP000288805"/>
    </source>
</evidence>
<protein>
    <recommendedName>
        <fullName evidence="1">Retrotransposon gag domain-containing protein</fullName>
    </recommendedName>
</protein>
<dbReference type="EMBL" id="QGNW01000817">
    <property type="protein sequence ID" value="RVW61665.1"/>
    <property type="molecule type" value="Genomic_DNA"/>
</dbReference>
<feature type="domain" description="Retrotransposon gag" evidence="1">
    <location>
        <begin position="207"/>
        <end position="259"/>
    </location>
</feature>
<accession>A0A438FNZ8</accession>